<feature type="transmembrane region" description="Helical" evidence="2">
    <location>
        <begin position="155"/>
        <end position="180"/>
    </location>
</feature>
<accession>B2RHI0</accession>
<organism evidence="3 4">
    <name type="scientific">Porphyromonas gingivalis (strain ATCC 33277 / DSM 20709 / CIP 103683 / JCM 12257 / NCTC 11834 / 2561)</name>
    <dbReference type="NCBI Taxonomy" id="431947"/>
    <lineage>
        <taxon>Bacteria</taxon>
        <taxon>Pseudomonadati</taxon>
        <taxon>Bacteroidota</taxon>
        <taxon>Bacteroidia</taxon>
        <taxon>Bacteroidales</taxon>
        <taxon>Porphyromonadaceae</taxon>
        <taxon>Porphyromonas</taxon>
    </lineage>
</organism>
<evidence type="ECO:0008006" key="5">
    <source>
        <dbReference type="Google" id="ProtNLM"/>
    </source>
</evidence>
<feature type="transmembrane region" description="Helical" evidence="2">
    <location>
        <begin position="192"/>
        <end position="213"/>
    </location>
</feature>
<proteinExistence type="predicted"/>
<keyword evidence="2" id="KW-0472">Membrane</keyword>
<keyword evidence="2" id="KW-0812">Transmembrane</keyword>
<evidence type="ECO:0000256" key="2">
    <source>
        <dbReference type="SAM" id="Phobius"/>
    </source>
</evidence>
<dbReference type="EMBL" id="AP009380">
    <property type="protein sequence ID" value="BAG32825.1"/>
    <property type="molecule type" value="Genomic_DNA"/>
</dbReference>
<dbReference type="KEGG" id="pgn:PGN_0306"/>
<dbReference type="InterPro" id="IPR008523">
    <property type="entry name" value="DUF805"/>
</dbReference>
<evidence type="ECO:0000256" key="1">
    <source>
        <dbReference type="SAM" id="MobiDB-lite"/>
    </source>
</evidence>
<reference evidence="3 4" key="1">
    <citation type="journal article" date="2008" name="DNA Res.">
        <title>Determination of the genome sequence of Porphyromonas gingivalis strain ATCC 33277 and genomic comparison with strain W83 revealed extensive genome rearrangements in P. gingivalis.</title>
        <authorList>
            <person name="Naito M."/>
            <person name="Hirakawa H."/>
            <person name="Yamashita A."/>
            <person name="Ohara N."/>
            <person name="Shoji M."/>
            <person name="Yukitake H."/>
            <person name="Nakayama K."/>
            <person name="Toh H."/>
            <person name="Yoshimura F."/>
            <person name="Kuhara S."/>
            <person name="Hattori M."/>
            <person name="Hayashi T."/>
            <person name="Nakayama K."/>
        </authorList>
    </citation>
    <scope>NUCLEOTIDE SEQUENCE [LARGE SCALE GENOMIC DNA]</scope>
    <source>
        <strain evidence="4">ATCC 33277 / DSM 20709 / CIP 103683 / JCM 12257 / NCTC 11834 / 2561</strain>
    </source>
</reference>
<protein>
    <recommendedName>
        <fullName evidence="5">DUF805 domain-containing protein</fullName>
    </recommendedName>
</protein>
<dbReference type="Pfam" id="PF05656">
    <property type="entry name" value="DUF805"/>
    <property type="match status" value="1"/>
</dbReference>
<dbReference type="HOGENOM" id="CLU_993415_0_0_10"/>
<evidence type="ECO:0000313" key="3">
    <source>
        <dbReference type="EMBL" id="BAG32825.1"/>
    </source>
</evidence>
<dbReference type="GO" id="GO:0005886">
    <property type="term" value="C:plasma membrane"/>
    <property type="evidence" value="ECO:0007669"/>
    <property type="project" value="TreeGrafter"/>
</dbReference>
<sequence>MQVAPQGGFTTTFTPYCHPFPSTSLFFKGLYRPIIRVSPQRDCKDKSLSMYALSAKHEQAFLWSILGHRYMRFIFTAFIYPPKRYIFAGEITLSPFLSFSAMRWFILCLRKYVDFKGRARRKEFWLFTLFYLIALVIPPAVIIPIAVIYRHTIDIALCIRICVVVEILVIFSLLLPAYAVTVRRLHDTNRSGLWVIASIVPRVLAEGLGVIFGQKWLIQIAEGEFPTLLLINMFLLLIDLCVSILILVMMCERGTEGENRFGPDPLSDGREVLMESEPGK</sequence>
<dbReference type="Proteomes" id="UP000008842">
    <property type="component" value="Chromosome"/>
</dbReference>
<feature type="transmembrane region" description="Helical" evidence="2">
    <location>
        <begin position="126"/>
        <end position="149"/>
    </location>
</feature>
<feature type="transmembrane region" description="Helical" evidence="2">
    <location>
        <begin position="225"/>
        <end position="250"/>
    </location>
</feature>
<keyword evidence="2" id="KW-1133">Transmembrane helix</keyword>
<gene>
    <name evidence="3" type="ordered locus">PGN_0306</name>
</gene>
<feature type="transmembrane region" description="Helical" evidence="2">
    <location>
        <begin position="86"/>
        <end position="106"/>
    </location>
</feature>
<dbReference type="AlphaFoldDB" id="B2RHI0"/>
<dbReference type="eggNOG" id="COG3152">
    <property type="taxonomic scope" value="Bacteria"/>
</dbReference>
<evidence type="ECO:0000313" key="4">
    <source>
        <dbReference type="Proteomes" id="UP000008842"/>
    </source>
</evidence>
<dbReference type="PANTHER" id="PTHR34980:SF2">
    <property type="entry name" value="INNER MEMBRANE PROTEIN YHAH-RELATED"/>
    <property type="match status" value="1"/>
</dbReference>
<feature type="region of interest" description="Disordered" evidence="1">
    <location>
        <begin position="260"/>
        <end position="280"/>
    </location>
</feature>
<dbReference type="PANTHER" id="PTHR34980">
    <property type="entry name" value="INNER MEMBRANE PROTEIN-RELATED-RELATED"/>
    <property type="match status" value="1"/>
</dbReference>
<name>B2RHI0_PORG3</name>